<dbReference type="PANTHER" id="PTHR24320">
    <property type="entry name" value="RETINOL DEHYDROGENASE"/>
    <property type="match status" value="1"/>
</dbReference>
<feature type="region of interest" description="Disordered" evidence="3">
    <location>
        <begin position="296"/>
        <end position="317"/>
    </location>
</feature>
<evidence type="ECO:0000313" key="4">
    <source>
        <dbReference type="EMBL" id="GAA1713879.1"/>
    </source>
</evidence>
<dbReference type="EMBL" id="BAAAPM010000003">
    <property type="protein sequence ID" value="GAA1713879.1"/>
    <property type="molecule type" value="Genomic_DNA"/>
</dbReference>
<dbReference type="Pfam" id="PF00106">
    <property type="entry name" value="adh_short"/>
    <property type="match status" value="1"/>
</dbReference>
<sequence length="317" mass="32752">MMTGGTSGFGLVAARRLLAEPGTRLLLGTRGSPVPDGAGGVPLDLARLDDVRAFAVAVTERLAGARIDALVLNAGLLRPDADGRTPDGFETTFAVNHLAHYLLLRLLVGRLAPGGVVVLTTSGTHDPAERAGLPVPRHADARLLAHPERDVRERPGTAGRRAYTASKLCVVLTARALASSPVALERGIAAVAFCPGQIPGTGLVRDMPLPLRAGWRLLGGPLRALKPGAGRRADAGAALAGIALGGLRPPPCESYAALRGGRVVWKEPSVLARRDDVARRLWEESAALVGLDARAGGRAPATSWSGPLALGDGVTES</sequence>
<reference evidence="5" key="1">
    <citation type="journal article" date="2019" name="Int. J. Syst. Evol. Microbiol.">
        <title>The Global Catalogue of Microorganisms (GCM) 10K type strain sequencing project: providing services to taxonomists for standard genome sequencing and annotation.</title>
        <authorList>
            <consortium name="The Broad Institute Genomics Platform"/>
            <consortium name="The Broad Institute Genome Sequencing Center for Infectious Disease"/>
            <person name="Wu L."/>
            <person name="Ma J."/>
        </authorList>
    </citation>
    <scope>NUCLEOTIDE SEQUENCE [LARGE SCALE GENOMIC DNA]</scope>
    <source>
        <strain evidence="5">JCM 15589</strain>
    </source>
</reference>
<keyword evidence="2" id="KW-0560">Oxidoreductase</keyword>
<comment type="similarity">
    <text evidence="1">Belongs to the short-chain dehydrogenases/reductases (SDR) family.</text>
</comment>
<name>A0ABP4V1Q4_9MICO</name>
<evidence type="ECO:0000313" key="5">
    <source>
        <dbReference type="Proteomes" id="UP001501138"/>
    </source>
</evidence>
<evidence type="ECO:0000256" key="2">
    <source>
        <dbReference type="ARBA" id="ARBA00023002"/>
    </source>
</evidence>
<keyword evidence="5" id="KW-1185">Reference proteome</keyword>
<organism evidence="4 5">
    <name type="scientific">Isoptericola hypogeus</name>
    <dbReference type="NCBI Taxonomy" id="300179"/>
    <lineage>
        <taxon>Bacteria</taxon>
        <taxon>Bacillati</taxon>
        <taxon>Actinomycetota</taxon>
        <taxon>Actinomycetes</taxon>
        <taxon>Micrococcales</taxon>
        <taxon>Promicromonosporaceae</taxon>
        <taxon>Isoptericola</taxon>
    </lineage>
</organism>
<dbReference type="InterPro" id="IPR036291">
    <property type="entry name" value="NAD(P)-bd_dom_sf"/>
</dbReference>
<gene>
    <name evidence="4" type="ORF">GCM10009809_07620</name>
</gene>
<evidence type="ECO:0000256" key="3">
    <source>
        <dbReference type="SAM" id="MobiDB-lite"/>
    </source>
</evidence>
<dbReference type="Gene3D" id="3.40.50.720">
    <property type="entry name" value="NAD(P)-binding Rossmann-like Domain"/>
    <property type="match status" value="1"/>
</dbReference>
<dbReference type="Proteomes" id="UP001501138">
    <property type="component" value="Unassembled WGS sequence"/>
</dbReference>
<accession>A0ABP4V1Q4</accession>
<proteinExistence type="inferred from homology"/>
<dbReference type="InterPro" id="IPR002347">
    <property type="entry name" value="SDR_fam"/>
</dbReference>
<evidence type="ECO:0000256" key="1">
    <source>
        <dbReference type="ARBA" id="ARBA00006484"/>
    </source>
</evidence>
<dbReference type="PANTHER" id="PTHR24320:SF152">
    <property type="entry name" value="SHORT-CHAIN DEHYDROGENASE_REDUCTASE FAMILY PROTEIN"/>
    <property type="match status" value="1"/>
</dbReference>
<comment type="caution">
    <text evidence="4">The sequence shown here is derived from an EMBL/GenBank/DDBJ whole genome shotgun (WGS) entry which is preliminary data.</text>
</comment>
<dbReference type="SUPFAM" id="SSF51735">
    <property type="entry name" value="NAD(P)-binding Rossmann-fold domains"/>
    <property type="match status" value="1"/>
</dbReference>
<protein>
    <submittedName>
        <fullName evidence="4">SDR family NAD(P)-dependent oxidoreductase</fullName>
    </submittedName>
</protein>